<dbReference type="Pfam" id="PF16074">
    <property type="entry name" value="PilW"/>
    <property type="match status" value="1"/>
</dbReference>
<sequence>MRKTHFSSGAARMGGFSLVELMVALVIGMVSILVVMQVFALSEGSKRTTTGGDDAQNTGSIALLMLQRDIRQAGYGLSSVKLLGCNLALPAPASWTLNALAPVTINHADIPAGDAGSDTFLVAYGNGGGSSEGDLVAAQPAATTYRVVSPGAVAVGDRLIALSSTLNATPRPTPCNVGIETAVTVPSPNVNVAVGVANMANGVLFNLGPSPRILAYAVRDGSLTVCDGAINNCSDASAGTLADRSIWVPVGDGIVGLRAQYGWDTTAAPGDGSVDTYSQSVPAAVAGLTTACQAARVPALRVALVTRSGQFEKTDVTDGGAGTAPAPAWAGQADDPIDLSAIANWKRYRYKTFETTVPLRNMAWQGVQSGC</sequence>
<dbReference type="Proteomes" id="UP000293671">
    <property type="component" value="Unassembled WGS sequence"/>
</dbReference>
<dbReference type="AlphaFoldDB" id="A0A4Q7VVC1"/>
<dbReference type="GO" id="GO:0043683">
    <property type="term" value="P:type IV pilus assembly"/>
    <property type="evidence" value="ECO:0007669"/>
    <property type="project" value="InterPro"/>
</dbReference>
<keyword evidence="3" id="KW-1185">Reference proteome</keyword>
<keyword evidence="1" id="KW-0472">Membrane</keyword>
<protein>
    <submittedName>
        <fullName evidence="2">Type IV pilus assembly protein PilW</fullName>
    </submittedName>
</protein>
<organism evidence="2 3">
    <name type="scientific">Rivibacter subsaxonicus</name>
    <dbReference type="NCBI Taxonomy" id="457575"/>
    <lineage>
        <taxon>Bacteria</taxon>
        <taxon>Pseudomonadati</taxon>
        <taxon>Pseudomonadota</taxon>
        <taxon>Betaproteobacteria</taxon>
        <taxon>Burkholderiales</taxon>
        <taxon>Rivibacter</taxon>
    </lineage>
</organism>
<name>A0A4Q7VVC1_9BURK</name>
<proteinExistence type="predicted"/>
<dbReference type="InterPro" id="IPR012902">
    <property type="entry name" value="N_methyl_site"/>
</dbReference>
<gene>
    <name evidence="2" type="ORF">EV670_1223</name>
</gene>
<dbReference type="EMBL" id="SHKP01000005">
    <property type="protein sequence ID" value="RZU00523.1"/>
    <property type="molecule type" value="Genomic_DNA"/>
</dbReference>
<keyword evidence="1" id="KW-0812">Transmembrane</keyword>
<dbReference type="InterPro" id="IPR032092">
    <property type="entry name" value="PilW"/>
</dbReference>
<dbReference type="RefSeq" id="WP_165393255.1">
    <property type="nucleotide sequence ID" value="NZ_SHKP01000005.1"/>
</dbReference>
<reference evidence="2 3" key="1">
    <citation type="submission" date="2019-02" db="EMBL/GenBank/DDBJ databases">
        <title>Genomic Encyclopedia of Type Strains, Phase IV (KMG-IV): sequencing the most valuable type-strain genomes for metagenomic binning, comparative biology and taxonomic classification.</title>
        <authorList>
            <person name="Goeker M."/>
        </authorList>
    </citation>
    <scope>NUCLEOTIDE SEQUENCE [LARGE SCALE GENOMIC DNA]</scope>
    <source>
        <strain evidence="2 3">DSM 19570</strain>
    </source>
</reference>
<comment type="caution">
    <text evidence="2">The sequence shown here is derived from an EMBL/GenBank/DDBJ whole genome shotgun (WGS) entry which is preliminary data.</text>
</comment>
<dbReference type="PROSITE" id="PS00409">
    <property type="entry name" value="PROKAR_NTER_METHYL"/>
    <property type="match status" value="1"/>
</dbReference>
<keyword evidence="1" id="KW-1133">Transmembrane helix</keyword>
<feature type="transmembrane region" description="Helical" evidence="1">
    <location>
        <begin position="21"/>
        <end position="40"/>
    </location>
</feature>
<evidence type="ECO:0000313" key="3">
    <source>
        <dbReference type="Proteomes" id="UP000293671"/>
    </source>
</evidence>
<evidence type="ECO:0000256" key="1">
    <source>
        <dbReference type="SAM" id="Phobius"/>
    </source>
</evidence>
<accession>A0A4Q7VVC1</accession>
<evidence type="ECO:0000313" key="2">
    <source>
        <dbReference type="EMBL" id="RZU00523.1"/>
    </source>
</evidence>
<dbReference type="Pfam" id="PF07963">
    <property type="entry name" value="N_methyl"/>
    <property type="match status" value="1"/>
</dbReference>